<dbReference type="KEGG" id="upi:EJG51_014605"/>
<evidence type="ECO:0000313" key="2">
    <source>
        <dbReference type="Proteomes" id="UP000274350"/>
    </source>
</evidence>
<dbReference type="AlphaFoldDB" id="A0A6M4A8I7"/>
<keyword evidence="2" id="KW-1185">Reference proteome</keyword>
<dbReference type="EMBL" id="CP051152">
    <property type="protein sequence ID" value="QJQ06867.1"/>
    <property type="molecule type" value="Genomic_DNA"/>
</dbReference>
<organism evidence="1 2">
    <name type="scientific">Undibacterium piscinae</name>
    <dbReference type="NCBI Taxonomy" id="2495591"/>
    <lineage>
        <taxon>Bacteria</taxon>
        <taxon>Pseudomonadati</taxon>
        <taxon>Pseudomonadota</taxon>
        <taxon>Betaproteobacteria</taxon>
        <taxon>Burkholderiales</taxon>
        <taxon>Oxalobacteraceae</taxon>
        <taxon>Undibacterium</taxon>
    </lineage>
</organism>
<proteinExistence type="predicted"/>
<name>A0A6M4A8I7_9BURK</name>
<evidence type="ECO:0000313" key="1">
    <source>
        <dbReference type="EMBL" id="QJQ06867.1"/>
    </source>
</evidence>
<dbReference type="Proteomes" id="UP000274350">
    <property type="component" value="Chromosome"/>
</dbReference>
<dbReference type="InterPro" id="IPR016035">
    <property type="entry name" value="Acyl_Trfase/lysoPLipase"/>
</dbReference>
<reference evidence="1 2" key="1">
    <citation type="journal article" date="2019" name="Int. J. Syst. Evol. Microbiol.">
        <title>Undibacterium piscinae sp. nov., isolated from Korean shiner intestine.</title>
        <authorList>
            <person name="Lee S.Y."/>
            <person name="Kang W."/>
            <person name="Kim P.S."/>
            <person name="Kim H.S."/>
            <person name="Sung H."/>
            <person name="Shin N.R."/>
            <person name="Whon T.W."/>
            <person name="Yun J.H."/>
            <person name="Lee J.Y."/>
            <person name="Lee J.Y."/>
            <person name="Jung M.J."/>
            <person name="Jeong Y.S."/>
            <person name="Tak E.J."/>
            <person name="Han J.E."/>
            <person name="Hyun D.W."/>
            <person name="Kang M.S."/>
            <person name="Lee K.E."/>
            <person name="Lee B.H."/>
            <person name="Bae J.W."/>
        </authorList>
    </citation>
    <scope>NUCLEOTIDE SEQUENCE [LARGE SCALE GENOMIC DNA]</scope>
    <source>
        <strain evidence="1 2">S11R28</strain>
    </source>
</reference>
<sequence>MSSPLHIHAGKTAMAHLRQHGLQAQDVAVIPAAAGGPKGLILQGLDQYLFGEWLPGAPRQRSLLGASIGSWRMAAACHTDPVAAFQRLADLYCGQRYPAKPSPARVTQEILGLLHGFVGGHEQEILTHPTQRLHVLAVRGRGRLQAPQSELSTKLGFASAALANLGARKHLARHMTRVVIGDSRDTLAWMPNHFDAFQTDFAALSTENLLPSLLASGTLPLIMEPVRQIAGTPSGTYWDGGMIDYHLDFPYAQMQDTHGAGAGAGLVLYPHFADHIIPGWLDKSLPWRRAGKGAHASWLDNLIMLSPSASFIRTLPRAKLPDRTDFFHYGIDHEARIRNWKLAISASARLAEAFAAFVAKPDMATVKPLNF</sequence>
<gene>
    <name evidence="1" type="ORF">EJG51_014605</name>
</gene>
<accession>A0A6M4A8I7</accession>
<dbReference type="OrthoDB" id="8586159at2"/>
<dbReference type="SUPFAM" id="SSF52151">
    <property type="entry name" value="FabD/lysophospholipase-like"/>
    <property type="match status" value="1"/>
</dbReference>
<protein>
    <submittedName>
        <fullName evidence="1">Patatin-like phospholipase family protein</fullName>
    </submittedName>
</protein>